<gene>
    <name evidence="12" type="ORF">A9K55_008063</name>
</gene>
<dbReference type="InterPro" id="IPR036187">
    <property type="entry name" value="DNA_mismatch_repair_MutS_sf"/>
</dbReference>
<dbReference type="InterPro" id="IPR027417">
    <property type="entry name" value="P-loop_NTPase"/>
</dbReference>
<feature type="compositionally biased region" description="Low complexity" evidence="10">
    <location>
        <begin position="43"/>
        <end position="53"/>
    </location>
</feature>
<dbReference type="GO" id="GO:0140664">
    <property type="term" value="F:ATP-dependent DNA damage sensor activity"/>
    <property type="evidence" value="ECO:0007669"/>
    <property type="project" value="InterPro"/>
</dbReference>
<dbReference type="SUPFAM" id="SSF48334">
    <property type="entry name" value="DNA repair protein MutS, domain III"/>
    <property type="match status" value="1"/>
</dbReference>
<dbReference type="Gene3D" id="3.30.420.110">
    <property type="entry name" value="MutS, connector domain"/>
    <property type="match status" value="1"/>
</dbReference>
<dbReference type="GO" id="GO:0005634">
    <property type="term" value="C:nucleus"/>
    <property type="evidence" value="ECO:0007669"/>
    <property type="project" value="TreeGrafter"/>
</dbReference>
<dbReference type="FunFam" id="3.40.50.300:FF:000870">
    <property type="entry name" value="MutS protein homolog 4"/>
    <property type="match status" value="1"/>
</dbReference>
<dbReference type="Pfam" id="PF00488">
    <property type="entry name" value="MutS_V"/>
    <property type="match status" value="1"/>
</dbReference>
<accession>A0A2H4SKH0</accession>
<sequence>MERSRIKPRSLMPSLSSSRYFTNTSASRSDTPASSHSRRPKKSATTTSAATPKRNQPFQPISHPASASTPNLAPSDISASLSRPTTASGRKSRATNASSVLGIGEAHTIVCAVCEARGVSPSVGMAFVNTSIGEAVLSQICDNQSYVKTLHKIRINWPSRIVCLSQGSKSTSLTPLLQTMFGNTPIDETDRSFWSENQGLEYINKLAFETDIQPIQVAIQGKYYAVCALAAVRTRLLVCNLAMAQIEHQFSITFAPHSLRLRYQPSDDTMMIDISAIQCLEIVQNSHLPKSKDSLFGLLNHCITPMGTRMLRSNILQPPTLYESFMAPRYEAVEELTINDEMFLGIRKTLRNFLDVEKLLTKLITIPVISAISQAENQINQVLMIKSFLEAAKELHVAMGPAIAPLLVKIRELCSLEKIAEMLQKITTVLESDVAYTKSALDLRNQRTFAVRSGISGVLDVSRQAYKELTEEIHSYVEQLNEKFGIIATLKFDNGRKYFLKLSIGDYNSVDPPGLLINVAKKRGSIECQTLDLVKLNMRLSDTSNEVVFRSDAIIEQLITALQADASHLFKMCESVGLMDMLASFTQLKQHCFHIVTGFNMGGKSTYIRAIALLQIMAQIGCFVPAEYASFSVVHNIFTRISLNDNIEAGLSSFSVEMRDMAFILRNVDQQSMVIIDELGRGTSTRDGLAIAMAMAEALIQSKAFVWFATHFLDLARALANRPGVLNLHLATDCSISEAGVPHITMLYKTERGPESDEQNYGINLAKAMGLPEIMIRKAEEFVRASRLRKEANRQNPEAQKLQRRRQLILGLHEALKQARVDGAEDALPGYLKQLQHEFVTQMAAIEDGG</sequence>
<dbReference type="AlphaFoldDB" id="A0A2H4SKH0"/>
<evidence type="ECO:0000256" key="8">
    <source>
        <dbReference type="ARBA" id="ARBA00029792"/>
    </source>
</evidence>
<dbReference type="VEuPathDB" id="FungiDB:CCM_06845"/>
<organism evidence="12 13">
    <name type="scientific">Cordyceps militaris</name>
    <name type="common">Caterpillar fungus</name>
    <name type="synonym">Clavaria militaris</name>
    <dbReference type="NCBI Taxonomy" id="73501"/>
    <lineage>
        <taxon>Eukaryota</taxon>
        <taxon>Fungi</taxon>
        <taxon>Dikarya</taxon>
        <taxon>Ascomycota</taxon>
        <taxon>Pezizomycotina</taxon>
        <taxon>Sordariomycetes</taxon>
        <taxon>Hypocreomycetidae</taxon>
        <taxon>Hypocreales</taxon>
        <taxon>Cordycipitaceae</taxon>
        <taxon>Cordyceps</taxon>
    </lineage>
</organism>
<evidence type="ECO:0000256" key="6">
    <source>
        <dbReference type="ARBA" id="ARBA00023254"/>
    </source>
</evidence>
<dbReference type="InterPro" id="IPR007696">
    <property type="entry name" value="DNA_mismatch_repair_MutS_core"/>
</dbReference>
<feature type="compositionally biased region" description="Polar residues" evidence="10">
    <location>
        <begin position="54"/>
        <end position="96"/>
    </location>
</feature>
<dbReference type="GO" id="GO:0007131">
    <property type="term" value="P:reciprocal meiotic recombination"/>
    <property type="evidence" value="ECO:0007669"/>
    <property type="project" value="TreeGrafter"/>
</dbReference>
<evidence type="ECO:0000256" key="4">
    <source>
        <dbReference type="ARBA" id="ARBA00022840"/>
    </source>
</evidence>
<dbReference type="OrthoDB" id="276261at2759"/>
<dbReference type="PROSITE" id="PS00486">
    <property type="entry name" value="DNA_MISMATCH_REPAIR_2"/>
    <property type="match status" value="1"/>
</dbReference>
<keyword evidence="3" id="KW-0547">Nucleotide-binding</keyword>
<dbReference type="Gene3D" id="3.40.50.300">
    <property type="entry name" value="P-loop containing nucleotide triphosphate hydrolases"/>
    <property type="match status" value="1"/>
</dbReference>
<comment type="subunit">
    <text evidence="7">Heterodimer consisting of MSH2-MSH3 (MutS beta). Forms a ternary complex with MutL alpha (MLH1-PMS1).</text>
</comment>
<dbReference type="PANTHER" id="PTHR11361:SF21">
    <property type="entry name" value="MUTS PROTEIN HOMOLOG 4"/>
    <property type="match status" value="1"/>
</dbReference>
<keyword evidence="5" id="KW-0238">DNA-binding</keyword>
<feature type="domain" description="DNA mismatch repair proteins mutS family" evidence="11">
    <location>
        <begin position="672"/>
        <end position="688"/>
    </location>
</feature>
<feature type="region of interest" description="Disordered" evidence="10">
    <location>
        <begin position="1"/>
        <end position="96"/>
    </location>
</feature>
<dbReference type="GO" id="GO:0006298">
    <property type="term" value="P:mismatch repair"/>
    <property type="evidence" value="ECO:0007669"/>
    <property type="project" value="InterPro"/>
</dbReference>
<evidence type="ECO:0000256" key="3">
    <source>
        <dbReference type="ARBA" id="ARBA00022741"/>
    </source>
</evidence>
<evidence type="ECO:0000256" key="2">
    <source>
        <dbReference type="ARBA" id="ARBA00022151"/>
    </source>
</evidence>
<dbReference type="VEuPathDB" id="FungiDB:A9K55_008063"/>
<evidence type="ECO:0000256" key="9">
    <source>
        <dbReference type="ARBA" id="ARBA00073774"/>
    </source>
</evidence>
<keyword evidence="4" id="KW-0067">ATP-binding</keyword>
<feature type="compositionally biased region" description="Low complexity" evidence="10">
    <location>
        <begin position="9"/>
        <end position="19"/>
    </location>
</feature>
<dbReference type="Proteomes" id="UP000323067">
    <property type="component" value="Chromosome vii"/>
</dbReference>
<evidence type="ECO:0000259" key="11">
    <source>
        <dbReference type="PROSITE" id="PS00486"/>
    </source>
</evidence>
<comment type="similarity">
    <text evidence="1">Belongs to the DNA mismatch repair MutS family. MSH3 subfamily.</text>
</comment>
<dbReference type="GO" id="GO:0005524">
    <property type="term" value="F:ATP binding"/>
    <property type="evidence" value="ECO:0007669"/>
    <property type="project" value="UniProtKB-KW"/>
</dbReference>
<proteinExistence type="inferred from homology"/>
<protein>
    <recommendedName>
        <fullName evidence="2 9">DNA mismatch repair protein MSH3</fullName>
    </recommendedName>
    <alternativeName>
        <fullName evidence="2 9">DNA mismatch repair protein MSH3</fullName>
    </alternativeName>
    <alternativeName>
        <fullName evidence="8">MutS protein homolog 3</fullName>
    </alternativeName>
</protein>
<dbReference type="SMART" id="SM00534">
    <property type="entry name" value="MUTSac"/>
    <property type="match status" value="1"/>
</dbReference>
<evidence type="ECO:0000256" key="7">
    <source>
        <dbReference type="ARBA" id="ARBA00025902"/>
    </source>
</evidence>
<name>A0A2H4SKH0_CORMI</name>
<dbReference type="InterPro" id="IPR017261">
    <property type="entry name" value="DNA_mismatch_repair_MutS/MSH"/>
</dbReference>
<dbReference type="GO" id="GO:0030983">
    <property type="term" value="F:mismatched DNA binding"/>
    <property type="evidence" value="ECO:0007669"/>
    <property type="project" value="InterPro"/>
</dbReference>
<dbReference type="InterPro" id="IPR045076">
    <property type="entry name" value="MutS"/>
</dbReference>
<evidence type="ECO:0000313" key="12">
    <source>
        <dbReference type="EMBL" id="ATY63608.1"/>
    </source>
</evidence>
<evidence type="ECO:0000256" key="1">
    <source>
        <dbReference type="ARBA" id="ARBA00007094"/>
    </source>
</evidence>
<dbReference type="SUPFAM" id="SSF52540">
    <property type="entry name" value="P-loop containing nucleoside triphosphate hydrolases"/>
    <property type="match status" value="1"/>
</dbReference>
<evidence type="ECO:0000256" key="5">
    <source>
        <dbReference type="ARBA" id="ARBA00023125"/>
    </source>
</evidence>
<dbReference type="InterPro" id="IPR000432">
    <property type="entry name" value="DNA_mismatch_repair_MutS_C"/>
</dbReference>
<dbReference type="PANTHER" id="PTHR11361">
    <property type="entry name" value="DNA MISMATCH REPAIR PROTEIN MUTS FAMILY MEMBER"/>
    <property type="match status" value="1"/>
</dbReference>
<dbReference type="Pfam" id="PF05192">
    <property type="entry name" value="MutS_III"/>
    <property type="match status" value="1"/>
</dbReference>
<keyword evidence="6" id="KW-0469">Meiosis</keyword>
<dbReference type="PIRSF" id="PIRSF037677">
    <property type="entry name" value="DNA_mis_repair_Msh6"/>
    <property type="match status" value="1"/>
</dbReference>
<dbReference type="SMART" id="SM00533">
    <property type="entry name" value="MUTSd"/>
    <property type="match status" value="1"/>
</dbReference>
<dbReference type="Gene3D" id="1.10.1420.10">
    <property type="match status" value="1"/>
</dbReference>
<dbReference type="EMBL" id="CP023324">
    <property type="protein sequence ID" value="ATY63608.1"/>
    <property type="molecule type" value="Genomic_DNA"/>
</dbReference>
<evidence type="ECO:0000313" key="13">
    <source>
        <dbReference type="Proteomes" id="UP000323067"/>
    </source>
</evidence>
<dbReference type="InterPro" id="IPR036678">
    <property type="entry name" value="MutS_con_dom_sf"/>
</dbReference>
<evidence type="ECO:0000256" key="10">
    <source>
        <dbReference type="SAM" id="MobiDB-lite"/>
    </source>
</evidence>
<reference evidence="12 13" key="1">
    <citation type="journal article" date="2017" name="BMC Genomics">
        <title>Chromosome level assembly and secondary metabolite potential of the parasitic fungus Cordyceps militaris.</title>
        <authorList>
            <person name="Kramer G.J."/>
            <person name="Nodwell J.R."/>
        </authorList>
    </citation>
    <scope>NUCLEOTIDE SEQUENCE [LARGE SCALE GENOMIC DNA]</scope>
    <source>
        <strain evidence="12 13">ATCC 34164</strain>
    </source>
</reference>
<feature type="compositionally biased region" description="Polar residues" evidence="10">
    <location>
        <begin position="20"/>
        <end position="35"/>
    </location>
</feature>